<dbReference type="RefSeq" id="WP_093289658.1">
    <property type="nucleotide sequence ID" value="NZ_FOFS01000022.1"/>
</dbReference>
<dbReference type="GO" id="GO:0006811">
    <property type="term" value="P:monoatomic ion transport"/>
    <property type="evidence" value="ECO:0007669"/>
    <property type="project" value="UniProtKB-KW"/>
</dbReference>
<dbReference type="GO" id="GO:0046930">
    <property type="term" value="C:pore complex"/>
    <property type="evidence" value="ECO:0007669"/>
    <property type="project" value="UniProtKB-KW"/>
</dbReference>
<organism evidence="14 15">
    <name type="scientific">Solimonas aquatica</name>
    <dbReference type="NCBI Taxonomy" id="489703"/>
    <lineage>
        <taxon>Bacteria</taxon>
        <taxon>Pseudomonadati</taxon>
        <taxon>Pseudomonadota</taxon>
        <taxon>Gammaproteobacteria</taxon>
        <taxon>Nevskiales</taxon>
        <taxon>Nevskiaceae</taxon>
        <taxon>Solimonas</taxon>
    </lineage>
</organism>
<dbReference type="GO" id="GO:0015288">
    <property type="term" value="F:porin activity"/>
    <property type="evidence" value="ECO:0007669"/>
    <property type="project" value="UniProtKB-KW"/>
</dbReference>
<dbReference type="Pfam" id="PF02412">
    <property type="entry name" value="TSP_3"/>
    <property type="match status" value="2"/>
</dbReference>
<dbReference type="GO" id="GO:0007155">
    <property type="term" value="P:cell adhesion"/>
    <property type="evidence" value="ECO:0007669"/>
    <property type="project" value="InterPro"/>
</dbReference>
<dbReference type="Proteomes" id="UP000199233">
    <property type="component" value="Unassembled WGS sequence"/>
</dbReference>
<dbReference type="EMBL" id="FOFS01000022">
    <property type="protein sequence ID" value="SER22152.1"/>
    <property type="molecule type" value="Genomic_DNA"/>
</dbReference>
<feature type="chain" id="PRO_5011440481" evidence="12">
    <location>
        <begin position="21"/>
        <end position="379"/>
    </location>
</feature>
<dbReference type="PANTHER" id="PTHR30329">
    <property type="entry name" value="STATOR ELEMENT OF FLAGELLAR MOTOR COMPLEX"/>
    <property type="match status" value="1"/>
</dbReference>
<dbReference type="Pfam" id="PF00691">
    <property type="entry name" value="OmpA"/>
    <property type="match status" value="1"/>
</dbReference>
<evidence type="ECO:0000256" key="10">
    <source>
        <dbReference type="PROSITE-ProRule" id="PRU00473"/>
    </source>
</evidence>
<dbReference type="STRING" id="489703.SAMN04488038_12211"/>
<keyword evidence="4" id="KW-0812">Transmembrane</keyword>
<evidence type="ECO:0000256" key="5">
    <source>
        <dbReference type="ARBA" id="ARBA00022729"/>
    </source>
</evidence>
<proteinExistence type="predicted"/>
<evidence type="ECO:0000259" key="13">
    <source>
        <dbReference type="PROSITE" id="PS51123"/>
    </source>
</evidence>
<dbReference type="SUPFAM" id="SSF103088">
    <property type="entry name" value="OmpA-like"/>
    <property type="match status" value="1"/>
</dbReference>
<dbReference type="InterPro" id="IPR050330">
    <property type="entry name" value="Bact_OuterMem_StrucFunc"/>
</dbReference>
<dbReference type="GO" id="GO:0005509">
    <property type="term" value="F:calcium ion binding"/>
    <property type="evidence" value="ECO:0007669"/>
    <property type="project" value="InterPro"/>
</dbReference>
<dbReference type="SUPFAM" id="SSF103647">
    <property type="entry name" value="TSP type-3 repeat"/>
    <property type="match status" value="1"/>
</dbReference>
<name>A0A1H9MEQ2_9GAMM</name>
<evidence type="ECO:0000256" key="3">
    <source>
        <dbReference type="ARBA" id="ARBA00022452"/>
    </source>
</evidence>
<keyword evidence="3" id="KW-1134">Transmembrane beta strand</keyword>
<dbReference type="Gene3D" id="3.30.1330.60">
    <property type="entry name" value="OmpA-like domain"/>
    <property type="match status" value="1"/>
</dbReference>
<dbReference type="InterPro" id="IPR028974">
    <property type="entry name" value="TSP_type-3_rpt"/>
</dbReference>
<feature type="region of interest" description="Disordered" evidence="11">
    <location>
        <begin position="353"/>
        <end position="379"/>
    </location>
</feature>
<dbReference type="InterPro" id="IPR036737">
    <property type="entry name" value="OmpA-like_sf"/>
</dbReference>
<dbReference type="PRINTS" id="PR01023">
    <property type="entry name" value="NAFLGMOTY"/>
</dbReference>
<feature type="compositionally biased region" description="Pro residues" evidence="11">
    <location>
        <begin position="183"/>
        <end position="197"/>
    </location>
</feature>
<protein>
    <submittedName>
        <fullName evidence="14">Thrombospondin type 3 repeat-containing protein</fullName>
    </submittedName>
</protein>
<dbReference type="GO" id="GO:0009279">
    <property type="term" value="C:cell outer membrane"/>
    <property type="evidence" value="ECO:0007669"/>
    <property type="project" value="UniProtKB-SubCell"/>
</dbReference>
<keyword evidence="5 12" id="KW-0732">Signal</keyword>
<feature type="domain" description="OmpA-like" evidence="13">
    <location>
        <begin position="263"/>
        <end position="379"/>
    </location>
</feature>
<evidence type="ECO:0000256" key="11">
    <source>
        <dbReference type="SAM" id="MobiDB-lite"/>
    </source>
</evidence>
<accession>A0A1H9MEQ2</accession>
<dbReference type="InterPro" id="IPR006664">
    <property type="entry name" value="OMP_bac"/>
</dbReference>
<keyword evidence="9" id="KW-0998">Cell outer membrane</keyword>
<dbReference type="AlphaFoldDB" id="A0A1H9MEQ2"/>
<evidence type="ECO:0000256" key="6">
    <source>
        <dbReference type="ARBA" id="ARBA00023065"/>
    </source>
</evidence>
<keyword evidence="8 10" id="KW-0472">Membrane</keyword>
<dbReference type="InterPro" id="IPR003367">
    <property type="entry name" value="Thrombospondin_3-like_rpt"/>
</dbReference>
<keyword evidence="15" id="KW-1185">Reference proteome</keyword>
<evidence type="ECO:0000256" key="9">
    <source>
        <dbReference type="ARBA" id="ARBA00023237"/>
    </source>
</evidence>
<dbReference type="CDD" id="cd07185">
    <property type="entry name" value="OmpA_C-like"/>
    <property type="match status" value="1"/>
</dbReference>
<evidence type="ECO:0000313" key="15">
    <source>
        <dbReference type="Proteomes" id="UP000199233"/>
    </source>
</evidence>
<feature type="region of interest" description="Disordered" evidence="11">
    <location>
        <begin position="179"/>
        <end position="246"/>
    </location>
</feature>
<evidence type="ECO:0000256" key="1">
    <source>
        <dbReference type="ARBA" id="ARBA00004571"/>
    </source>
</evidence>
<keyword evidence="6" id="KW-0406">Ion transport</keyword>
<dbReference type="PRINTS" id="PR01021">
    <property type="entry name" value="OMPADOMAIN"/>
</dbReference>
<feature type="signal peptide" evidence="12">
    <location>
        <begin position="1"/>
        <end position="20"/>
    </location>
</feature>
<dbReference type="InterPro" id="IPR011250">
    <property type="entry name" value="OMP/PagP_B-barrel"/>
</dbReference>
<dbReference type="Gene3D" id="2.40.160.20">
    <property type="match status" value="1"/>
</dbReference>
<dbReference type="PROSITE" id="PS51123">
    <property type="entry name" value="OMPA_2"/>
    <property type="match status" value="1"/>
</dbReference>
<evidence type="ECO:0000256" key="8">
    <source>
        <dbReference type="ARBA" id="ARBA00023136"/>
    </source>
</evidence>
<dbReference type="PANTHER" id="PTHR30329:SF21">
    <property type="entry name" value="LIPOPROTEIN YIAD-RELATED"/>
    <property type="match status" value="1"/>
</dbReference>
<feature type="compositionally biased region" description="Basic and acidic residues" evidence="11">
    <location>
        <begin position="363"/>
        <end position="379"/>
    </location>
</feature>
<dbReference type="OrthoDB" id="9805832at2"/>
<keyword evidence="2" id="KW-0813">Transport</keyword>
<keyword evidence="7" id="KW-0626">Porin</keyword>
<evidence type="ECO:0000256" key="2">
    <source>
        <dbReference type="ARBA" id="ARBA00022448"/>
    </source>
</evidence>
<evidence type="ECO:0000256" key="12">
    <source>
        <dbReference type="SAM" id="SignalP"/>
    </source>
</evidence>
<gene>
    <name evidence="14" type="ORF">SAMN04488038_12211</name>
</gene>
<comment type="subcellular location">
    <subcellularLocation>
        <location evidence="1">Cell outer membrane</location>
        <topology evidence="1">Multi-pass membrane protein</topology>
    </subcellularLocation>
</comment>
<evidence type="ECO:0000256" key="4">
    <source>
        <dbReference type="ARBA" id="ARBA00022692"/>
    </source>
</evidence>
<sequence length="379" mass="40197">MQTRHAWAVALLSASGVAAAQTSDGIPYFGLQGSFVMPDNARDQERGWGGTLLFGFPLNDYFAPELNVFGQRADRKATGADEGEWGGGLDFAVYPLGRSRWVSPFLLLGGGGLHDYRHYNANTYGYADAGGGLLFNLDQARDVALRIDARRYMVFDDDTDPGSNRLLDTRINAGVQVALGRAQPPPPPPAPAPPPAPIDSDGDGVPDSLDQCPHTPAGAAVDNKGCPLPPPPPRDSDGDGVVDGLDQCPNTPVGMQVDARGCAVQAAKVVVHDINFAFDSSQLLDSSKAELDRIAEGLRGQPGMALAIEGHTDGTGPADYNLKLSLKRASAARDYLISQGIAGNRLQAQGFGESRPVASNQTREGRAQNRRVEFKVVQP</sequence>
<evidence type="ECO:0000256" key="7">
    <source>
        <dbReference type="ARBA" id="ARBA00023114"/>
    </source>
</evidence>
<reference evidence="14 15" key="1">
    <citation type="submission" date="2016-10" db="EMBL/GenBank/DDBJ databases">
        <authorList>
            <person name="de Groot N.N."/>
        </authorList>
    </citation>
    <scope>NUCLEOTIDE SEQUENCE [LARGE SCALE GENOMIC DNA]</scope>
    <source>
        <strain evidence="14 15">DSM 25927</strain>
    </source>
</reference>
<evidence type="ECO:0000313" key="14">
    <source>
        <dbReference type="EMBL" id="SER22152.1"/>
    </source>
</evidence>
<dbReference type="SUPFAM" id="SSF56925">
    <property type="entry name" value="OMPA-like"/>
    <property type="match status" value="1"/>
</dbReference>
<dbReference type="InterPro" id="IPR006665">
    <property type="entry name" value="OmpA-like"/>
</dbReference>